<sequence length="118" mass="13757">MMLRGKDSAPKSYPEGFTPTYAHDNIAIDVPNGKLWLRDQSGYSTVLNKGDVLRWSEAYVAYGVHHTRNRLEVNVRDLGRPKFEVPFRRHIETKWGAKKNYAELQEWHSRLTAWVNNT</sequence>
<dbReference type="AlphaFoldDB" id="A0A921TGH4"/>
<accession>A0A921TGH4</accession>
<evidence type="ECO:0000313" key="1">
    <source>
        <dbReference type="EMBL" id="KAF1690421.1"/>
    </source>
</evidence>
<reference evidence="1" key="1">
    <citation type="submission" date="2017-10" db="EMBL/GenBank/DDBJ databases">
        <title>Whole genome sequencing of members of genus Pseudoxanthomonas.</title>
        <authorList>
            <person name="Kumar S."/>
            <person name="Bansal K."/>
            <person name="Kaur A."/>
            <person name="Patil P."/>
            <person name="Sharma S."/>
            <person name="Patil P.B."/>
        </authorList>
    </citation>
    <scope>NUCLEOTIDE SEQUENCE</scope>
    <source>
        <strain evidence="1">DSM 22914</strain>
    </source>
</reference>
<keyword evidence="2" id="KW-1185">Reference proteome</keyword>
<dbReference type="EMBL" id="PDWK01000006">
    <property type="protein sequence ID" value="KAF1690421.1"/>
    <property type="molecule type" value="Genomic_DNA"/>
</dbReference>
<dbReference type="Proteomes" id="UP000717981">
    <property type="component" value="Unassembled WGS sequence"/>
</dbReference>
<organism evidence="1 2">
    <name type="scientific">Pseudoxanthomonas taiwanensis</name>
    <dbReference type="NCBI Taxonomy" id="176598"/>
    <lineage>
        <taxon>Bacteria</taxon>
        <taxon>Pseudomonadati</taxon>
        <taxon>Pseudomonadota</taxon>
        <taxon>Gammaproteobacteria</taxon>
        <taxon>Lysobacterales</taxon>
        <taxon>Lysobacteraceae</taxon>
        <taxon>Pseudoxanthomonas</taxon>
    </lineage>
</organism>
<protein>
    <submittedName>
        <fullName evidence="1">Uncharacterized protein</fullName>
    </submittedName>
</protein>
<gene>
    <name evidence="1" type="ORF">CR938_02305</name>
</gene>
<comment type="caution">
    <text evidence="1">The sequence shown here is derived from an EMBL/GenBank/DDBJ whole genome shotgun (WGS) entry which is preliminary data.</text>
</comment>
<name>A0A921TGH4_9GAMM</name>
<evidence type="ECO:0000313" key="2">
    <source>
        <dbReference type="Proteomes" id="UP000717981"/>
    </source>
</evidence>
<proteinExistence type="predicted"/>